<feature type="transmembrane region" description="Helical" evidence="1">
    <location>
        <begin position="115"/>
        <end position="134"/>
    </location>
</feature>
<dbReference type="EMBL" id="HBIG01007371">
    <property type="protein sequence ID" value="CAE0318848.1"/>
    <property type="molecule type" value="Transcribed_RNA"/>
</dbReference>
<gene>
    <name evidence="2" type="ORF">AHAE1019_LOCUS260</name>
</gene>
<evidence type="ECO:0000313" key="2">
    <source>
        <dbReference type="EMBL" id="CAE0318848.1"/>
    </source>
</evidence>
<keyword evidence="1" id="KW-0472">Membrane</keyword>
<keyword evidence="1" id="KW-0812">Transmembrane</keyword>
<proteinExistence type="predicted"/>
<feature type="transmembrane region" description="Helical" evidence="1">
    <location>
        <begin position="306"/>
        <end position="326"/>
    </location>
</feature>
<evidence type="ECO:0000256" key="1">
    <source>
        <dbReference type="SAM" id="Phobius"/>
    </source>
</evidence>
<organism evidence="2">
    <name type="scientific">Anophryoides haemophila</name>
    <dbReference type="NCBI Taxonomy" id="46462"/>
    <lineage>
        <taxon>Eukaryota</taxon>
        <taxon>Sar</taxon>
        <taxon>Alveolata</taxon>
        <taxon>Ciliophora</taxon>
        <taxon>Intramacronucleata</taxon>
        <taxon>Oligohymenophorea</taxon>
        <taxon>Scuticociliatia</taxon>
        <taxon>Philasterida</taxon>
        <taxon>Glauconematidae</taxon>
        <taxon>Anophryoides</taxon>
    </lineage>
</organism>
<name>A0A7S3IC71_9CILI</name>
<feature type="transmembrane region" description="Helical" evidence="1">
    <location>
        <begin position="12"/>
        <end position="34"/>
    </location>
</feature>
<feature type="transmembrane region" description="Helical" evidence="1">
    <location>
        <begin position="40"/>
        <end position="60"/>
    </location>
</feature>
<sequence length="328" mass="38345">MYYIFICSVVIILRTVFVSGTILRFILSLLIIGITVTFSIVLLLNLFFFLSINSLFLFFFTRSDPTIIFLFFFFGLILNFLDFFINGFIFTRLYNLEFSFFGRFIFIVKSFSLEFFRFTVLILLILLFSFFFIVRVIRFFSIRFSIFFFTFLLFLSLSEGFVFSFILDFFRVFSVVRFLVFGRFVNKFVVGGVGGSSSSGVLGSTEFIIFINFSSSSDIVPSFISFFRLSVRNSHDEIFTIHISGGNFNEVNSVFVTFEFDIESTGSLFFENFFNGYIFKSVVNIFSLNIFFNFEDIDGNLGIFHFFDFVNHISLVGVFFFFVLRFGF</sequence>
<keyword evidence="1" id="KW-1133">Transmembrane helix</keyword>
<feature type="transmembrane region" description="Helical" evidence="1">
    <location>
        <begin position="277"/>
        <end position="294"/>
    </location>
</feature>
<reference evidence="2" key="1">
    <citation type="submission" date="2021-01" db="EMBL/GenBank/DDBJ databases">
        <authorList>
            <person name="Corre E."/>
            <person name="Pelletier E."/>
            <person name="Niang G."/>
            <person name="Scheremetjew M."/>
            <person name="Finn R."/>
            <person name="Kale V."/>
            <person name="Holt S."/>
            <person name="Cochrane G."/>
            <person name="Meng A."/>
            <person name="Brown T."/>
            <person name="Cohen L."/>
        </authorList>
    </citation>
    <scope>NUCLEOTIDE SEQUENCE</scope>
    <source>
        <strain evidence="2">AH6</strain>
    </source>
</reference>
<accession>A0A7S3IC71</accession>
<feature type="transmembrane region" description="Helical" evidence="1">
    <location>
        <begin position="146"/>
        <end position="167"/>
    </location>
</feature>
<feature type="transmembrane region" description="Helical" evidence="1">
    <location>
        <begin position="67"/>
        <end position="95"/>
    </location>
</feature>
<dbReference type="AlphaFoldDB" id="A0A7S3IC71"/>
<protein>
    <submittedName>
        <fullName evidence="2">Uncharacterized protein</fullName>
    </submittedName>
</protein>